<feature type="chain" id="PRO_5020299759" evidence="2">
    <location>
        <begin position="16"/>
        <end position="145"/>
    </location>
</feature>
<comment type="caution">
    <text evidence="3">The sequence shown here is derived from an EMBL/GenBank/DDBJ whole genome shotgun (WGS) entry which is preliminary data.</text>
</comment>
<protein>
    <submittedName>
        <fullName evidence="3">Uncharacterized protein</fullName>
    </submittedName>
</protein>
<evidence type="ECO:0000256" key="2">
    <source>
        <dbReference type="SAM" id="SignalP"/>
    </source>
</evidence>
<feature type="signal peptide" evidence="2">
    <location>
        <begin position="1"/>
        <end position="15"/>
    </location>
</feature>
<proteinExistence type="predicted"/>
<sequence length="145" mass="15899">MKLALFLAAAAVAFAAPKPTAPDVSSAAAPDSAVEDASPQIEQKPDAEFRDIVLPLPLPLFRKVARMPLAECYKTRYFITMPKFLECLRGLRTRPRRPVPDPLLPILDGETTGPRAMSWETTSSRTMLSKAGTASRTDTVGMRRK</sequence>
<keyword evidence="4" id="KW-1185">Reference proteome</keyword>
<feature type="compositionally biased region" description="Low complexity" evidence="1">
    <location>
        <begin position="20"/>
        <end position="39"/>
    </location>
</feature>
<dbReference type="EMBL" id="RYZW01000104">
    <property type="protein sequence ID" value="TDZ47418.1"/>
    <property type="molecule type" value="Genomic_DNA"/>
</dbReference>
<dbReference type="AlphaFoldDB" id="A0A4R8QZ02"/>
<gene>
    <name evidence="3" type="ORF">CTRI78_v008558</name>
</gene>
<name>A0A4R8QZ02_COLTR</name>
<evidence type="ECO:0000313" key="3">
    <source>
        <dbReference type="EMBL" id="TDZ47418.1"/>
    </source>
</evidence>
<keyword evidence="2" id="KW-0732">Signal</keyword>
<accession>A0A4R8QZ02</accession>
<organism evidence="3 4">
    <name type="scientific">Colletotrichum trifolii</name>
    <dbReference type="NCBI Taxonomy" id="5466"/>
    <lineage>
        <taxon>Eukaryota</taxon>
        <taxon>Fungi</taxon>
        <taxon>Dikarya</taxon>
        <taxon>Ascomycota</taxon>
        <taxon>Pezizomycotina</taxon>
        <taxon>Sordariomycetes</taxon>
        <taxon>Hypocreomycetidae</taxon>
        <taxon>Glomerellales</taxon>
        <taxon>Glomerellaceae</taxon>
        <taxon>Colletotrichum</taxon>
        <taxon>Colletotrichum orbiculare species complex</taxon>
    </lineage>
</organism>
<dbReference type="Proteomes" id="UP000295703">
    <property type="component" value="Unassembled WGS sequence"/>
</dbReference>
<evidence type="ECO:0000313" key="4">
    <source>
        <dbReference type="Proteomes" id="UP000295703"/>
    </source>
</evidence>
<feature type="region of interest" description="Disordered" evidence="1">
    <location>
        <begin position="20"/>
        <end position="43"/>
    </location>
</feature>
<feature type="region of interest" description="Disordered" evidence="1">
    <location>
        <begin position="102"/>
        <end position="145"/>
    </location>
</feature>
<feature type="compositionally biased region" description="Polar residues" evidence="1">
    <location>
        <begin position="119"/>
        <end position="138"/>
    </location>
</feature>
<reference evidence="3 4" key="1">
    <citation type="submission" date="2018-12" db="EMBL/GenBank/DDBJ databases">
        <title>Genome sequence and assembly of Colletotrichum trifolii.</title>
        <authorList>
            <person name="Gan P."/>
            <person name="Shirasu K."/>
        </authorList>
    </citation>
    <scope>NUCLEOTIDE SEQUENCE [LARGE SCALE GENOMIC DNA]</scope>
    <source>
        <strain evidence="3 4">543-2</strain>
    </source>
</reference>
<evidence type="ECO:0000256" key="1">
    <source>
        <dbReference type="SAM" id="MobiDB-lite"/>
    </source>
</evidence>